<dbReference type="EMBL" id="CP053015">
    <property type="protein sequence ID" value="QJQ32497.1"/>
    <property type="molecule type" value="Genomic_DNA"/>
</dbReference>
<keyword evidence="1" id="KW-0808">Transferase</keyword>
<protein>
    <submittedName>
        <fullName evidence="1">HprK-related kinase A</fullName>
    </submittedName>
</protein>
<dbReference type="GO" id="GO:0016301">
    <property type="term" value="F:kinase activity"/>
    <property type="evidence" value="ECO:0007669"/>
    <property type="project" value="UniProtKB-KW"/>
</dbReference>
<keyword evidence="2" id="KW-1185">Reference proteome</keyword>
<sequence length="288" mass="31089">MRHSHTLRVGPVSFRIGSDWEAPVDHLRRLYAGYPAADSGQALATVRLEATRPWRRFVRPSVHIRGDYTIPDALPLPLSQGLLAAEMGMNLQVALGWRQHLLLHASAVERDGCCIVMVGASGSGKSTLAALLGESEWRLMGDEFALLGLDDGAINAFPRLVSLKNAAITEMVSRVPADRLGPPILGTPKGTIRHLVPRADAIVRMDEPARPSLLLFPTFGDEPGLRPVPPSEAFMRLTDSSTNYVALGEPGFDALVRLVRDVPAVAIGYGSSHEGMAVVNALWAELGR</sequence>
<proteinExistence type="predicted"/>
<dbReference type="AlphaFoldDB" id="A0A6M4ATQ6"/>
<gene>
    <name evidence="1" type="ORF">GV829_08585</name>
</gene>
<name>A0A6M4ATQ6_9SPHN</name>
<dbReference type="SUPFAM" id="SSF53795">
    <property type="entry name" value="PEP carboxykinase-like"/>
    <property type="match status" value="1"/>
</dbReference>
<dbReference type="KEGG" id="slan:GV829_08585"/>
<dbReference type="RefSeq" id="WP_169945817.1">
    <property type="nucleotide sequence ID" value="NZ_CP053015.1"/>
</dbReference>
<accession>A0A6M4ATQ6</accession>
<dbReference type="Gene3D" id="3.40.50.300">
    <property type="entry name" value="P-loop containing nucleotide triphosphate hydrolases"/>
    <property type="match status" value="1"/>
</dbReference>
<keyword evidence="1" id="KW-0418">Kinase</keyword>
<evidence type="ECO:0000313" key="1">
    <source>
        <dbReference type="EMBL" id="QJQ32497.1"/>
    </source>
</evidence>
<dbReference type="Proteomes" id="UP000503018">
    <property type="component" value="Chromosome"/>
</dbReference>
<evidence type="ECO:0000313" key="2">
    <source>
        <dbReference type="Proteomes" id="UP000503018"/>
    </source>
</evidence>
<dbReference type="InterPro" id="IPR027417">
    <property type="entry name" value="P-loop_NTPase"/>
</dbReference>
<organism evidence="1 2">
    <name type="scientific">Sphingomonas lacunae</name>
    <dbReference type="NCBI Taxonomy" id="2698828"/>
    <lineage>
        <taxon>Bacteria</taxon>
        <taxon>Pseudomonadati</taxon>
        <taxon>Pseudomonadota</taxon>
        <taxon>Alphaproteobacteria</taxon>
        <taxon>Sphingomonadales</taxon>
        <taxon>Sphingomonadaceae</taxon>
        <taxon>Sphingomonas</taxon>
    </lineage>
</organism>
<dbReference type="NCBIfam" id="TIGR04352">
    <property type="entry name" value="HprK_rel_A"/>
    <property type="match status" value="1"/>
</dbReference>
<dbReference type="InterPro" id="IPR027600">
    <property type="entry name" value="HprK-rel_A"/>
</dbReference>
<reference evidence="1 2" key="1">
    <citation type="submission" date="2020-01" db="EMBL/GenBank/DDBJ databases">
        <title>Sphingomonas sp. strain CSW-10.</title>
        <authorList>
            <person name="Chen W.-M."/>
        </authorList>
    </citation>
    <scope>NUCLEOTIDE SEQUENCE [LARGE SCALE GENOMIC DNA]</scope>
    <source>
        <strain evidence="1 2">CSW-10</strain>
    </source>
</reference>